<evidence type="ECO:0000256" key="2">
    <source>
        <dbReference type="ARBA" id="ARBA00012513"/>
    </source>
</evidence>
<keyword evidence="6" id="KW-0808">Transferase</keyword>
<feature type="transmembrane region" description="Helical" evidence="19">
    <location>
        <begin position="34"/>
        <end position="53"/>
    </location>
</feature>
<evidence type="ECO:0000256" key="16">
    <source>
        <dbReference type="ARBA" id="ARBA00023180"/>
    </source>
</evidence>
<evidence type="ECO:0000259" key="20">
    <source>
        <dbReference type="PROSITE" id="PS50011"/>
    </source>
</evidence>
<evidence type="ECO:0000256" key="3">
    <source>
        <dbReference type="ARBA" id="ARBA00022527"/>
    </source>
</evidence>
<dbReference type="InterPro" id="IPR000719">
    <property type="entry name" value="Prot_kinase_dom"/>
</dbReference>
<dbReference type="GeneID" id="116206603"/>
<dbReference type="Proteomes" id="UP000515151">
    <property type="component" value="Chromosome 1"/>
</dbReference>
<evidence type="ECO:0000256" key="10">
    <source>
        <dbReference type="ARBA" id="ARBA00022741"/>
    </source>
</evidence>
<evidence type="ECO:0000256" key="15">
    <source>
        <dbReference type="ARBA" id="ARBA00023170"/>
    </source>
</evidence>
<keyword evidence="10" id="KW-0547">Nucleotide-binding</keyword>
<keyword evidence="13 19" id="KW-1133">Transmembrane helix</keyword>
<keyword evidence="14 19" id="KW-0472">Membrane</keyword>
<dbReference type="Gene3D" id="1.10.510.10">
    <property type="entry name" value="Transferase(Phosphotransferase) domain 1"/>
    <property type="match status" value="1"/>
</dbReference>
<protein>
    <recommendedName>
        <fullName evidence="2">non-specific serine/threonine protein kinase</fullName>
        <ecNumber evidence="2">2.7.11.1</ecNumber>
    </recommendedName>
</protein>
<evidence type="ECO:0000256" key="4">
    <source>
        <dbReference type="ARBA" id="ARBA00022553"/>
    </source>
</evidence>
<comment type="catalytic activity">
    <reaction evidence="17">
        <text>L-threonyl-[protein] + ATP = O-phospho-L-threonyl-[protein] + ADP + H(+)</text>
        <dbReference type="Rhea" id="RHEA:46608"/>
        <dbReference type="Rhea" id="RHEA-COMP:11060"/>
        <dbReference type="Rhea" id="RHEA-COMP:11605"/>
        <dbReference type="ChEBI" id="CHEBI:15378"/>
        <dbReference type="ChEBI" id="CHEBI:30013"/>
        <dbReference type="ChEBI" id="CHEBI:30616"/>
        <dbReference type="ChEBI" id="CHEBI:61977"/>
        <dbReference type="ChEBI" id="CHEBI:456216"/>
        <dbReference type="EC" id="2.7.11.1"/>
    </reaction>
</comment>
<evidence type="ECO:0000256" key="5">
    <source>
        <dbReference type="ARBA" id="ARBA00022614"/>
    </source>
</evidence>
<dbReference type="InterPro" id="IPR008266">
    <property type="entry name" value="Tyr_kinase_AS"/>
</dbReference>
<dbReference type="InterPro" id="IPR011009">
    <property type="entry name" value="Kinase-like_dom_sf"/>
</dbReference>
<evidence type="ECO:0000256" key="7">
    <source>
        <dbReference type="ARBA" id="ARBA00022692"/>
    </source>
</evidence>
<dbReference type="InterPro" id="IPR051420">
    <property type="entry name" value="Ser_Thr_Kinases_DiverseReg"/>
</dbReference>
<evidence type="ECO:0000256" key="13">
    <source>
        <dbReference type="ARBA" id="ARBA00022989"/>
    </source>
</evidence>
<dbReference type="GO" id="GO:0004674">
    <property type="term" value="F:protein serine/threonine kinase activity"/>
    <property type="evidence" value="ECO:0007669"/>
    <property type="project" value="UniProtKB-KW"/>
</dbReference>
<keyword evidence="16" id="KW-0325">Glycoprotein</keyword>
<dbReference type="Pfam" id="PF00069">
    <property type="entry name" value="Pkinase"/>
    <property type="match status" value="1"/>
</dbReference>
<dbReference type="AlphaFoldDB" id="A0A6P8DF97"/>
<accession>A0A6P8DF97</accession>
<dbReference type="PANTHER" id="PTHR48005">
    <property type="entry name" value="LEUCINE RICH REPEAT KINASE 2"/>
    <property type="match status" value="1"/>
</dbReference>
<gene>
    <name evidence="22" type="primary">LOC116206603</name>
</gene>
<comment type="catalytic activity">
    <reaction evidence="18">
        <text>L-seryl-[protein] + ATP = O-phospho-L-seryl-[protein] + ADP + H(+)</text>
        <dbReference type="Rhea" id="RHEA:17989"/>
        <dbReference type="Rhea" id="RHEA-COMP:9863"/>
        <dbReference type="Rhea" id="RHEA-COMP:11604"/>
        <dbReference type="ChEBI" id="CHEBI:15378"/>
        <dbReference type="ChEBI" id="CHEBI:29999"/>
        <dbReference type="ChEBI" id="CHEBI:30616"/>
        <dbReference type="ChEBI" id="CHEBI:83421"/>
        <dbReference type="ChEBI" id="CHEBI:456216"/>
        <dbReference type="EC" id="2.7.11.1"/>
    </reaction>
</comment>
<keyword evidence="4" id="KW-0597">Phosphoprotein</keyword>
<keyword evidence="21" id="KW-1185">Reference proteome</keyword>
<dbReference type="PROSITE" id="PS00109">
    <property type="entry name" value="PROTEIN_KINASE_TYR"/>
    <property type="match status" value="1"/>
</dbReference>
<dbReference type="FunFam" id="1.10.510.10:FF:000445">
    <property type="entry name" value="MDIS1-interacting receptor like kinase 2"/>
    <property type="match status" value="1"/>
</dbReference>
<reference evidence="21" key="1">
    <citation type="journal article" date="2020" name="Plant Biotechnol. J.">
        <title>The pomegranate (Punica granatum L.) draft genome dissects genetic divergence between soft- and hard-seeded cultivars.</title>
        <authorList>
            <person name="Luo X."/>
            <person name="Li H."/>
            <person name="Wu Z."/>
            <person name="Yao W."/>
            <person name="Zhao P."/>
            <person name="Cao D."/>
            <person name="Yu H."/>
            <person name="Li K."/>
            <person name="Poudel K."/>
            <person name="Zhao D."/>
            <person name="Zhang F."/>
            <person name="Xia X."/>
            <person name="Chen L."/>
            <person name="Wang Q."/>
            <person name="Jing D."/>
            <person name="Cao S."/>
        </authorList>
    </citation>
    <scope>NUCLEOTIDE SEQUENCE [LARGE SCALE GENOMIC DNA]</scope>
    <source>
        <strain evidence="21">cv. Tunisia</strain>
    </source>
</reference>
<evidence type="ECO:0000256" key="8">
    <source>
        <dbReference type="ARBA" id="ARBA00022729"/>
    </source>
</evidence>
<evidence type="ECO:0000313" key="22">
    <source>
        <dbReference type="RefSeq" id="XP_031395275.1"/>
    </source>
</evidence>
<dbReference type="Gene3D" id="3.30.200.20">
    <property type="entry name" value="Phosphorylase Kinase, domain 1"/>
    <property type="match status" value="1"/>
</dbReference>
<evidence type="ECO:0000256" key="11">
    <source>
        <dbReference type="ARBA" id="ARBA00022777"/>
    </source>
</evidence>
<dbReference type="OrthoDB" id="676979at2759"/>
<evidence type="ECO:0000313" key="21">
    <source>
        <dbReference type="Proteomes" id="UP000515151"/>
    </source>
</evidence>
<keyword evidence="3" id="KW-0723">Serine/threonine-protein kinase</keyword>
<keyword evidence="11" id="KW-0418">Kinase</keyword>
<keyword evidence="12" id="KW-0067">ATP-binding</keyword>
<dbReference type="SUPFAM" id="SSF56112">
    <property type="entry name" value="Protein kinase-like (PK-like)"/>
    <property type="match status" value="1"/>
</dbReference>
<dbReference type="RefSeq" id="XP_031395275.1">
    <property type="nucleotide sequence ID" value="XM_031539415.1"/>
</dbReference>
<feature type="domain" description="Protein kinase" evidence="20">
    <location>
        <begin position="93"/>
        <end position="373"/>
    </location>
</feature>
<keyword evidence="8" id="KW-0732">Signal</keyword>
<evidence type="ECO:0000256" key="19">
    <source>
        <dbReference type="SAM" id="Phobius"/>
    </source>
</evidence>
<dbReference type="EC" id="2.7.11.1" evidence="2"/>
<evidence type="ECO:0000256" key="6">
    <source>
        <dbReference type="ARBA" id="ARBA00022679"/>
    </source>
</evidence>
<dbReference type="GO" id="GO:0016020">
    <property type="term" value="C:membrane"/>
    <property type="evidence" value="ECO:0007669"/>
    <property type="project" value="UniProtKB-SubCell"/>
</dbReference>
<dbReference type="PROSITE" id="PS50011">
    <property type="entry name" value="PROTEIN_KINASE_DOM"/>
    <property type="match status" value="1"/>
</dbReference>
<evidence type="ECO:0000256" key="9">
    <source>
        <dbReference type="ARBA" id="ARBA00022737"/>
    </source>
</evidence>
<feature type="transmembrane region" description="Helical" evidence="19">
    <location>
        <begin position="7"/>
        <end position="28"/>
    </location>
</feature>
<comment type="subcellular location">
    <subcellularLocation>
        <location evidence="1">Membrane</location>
        <topology evidence="1">Single-pass type I membrane protein</topology>
    </subcellularLocation>
</comment>
<evidence type="ECO:0000256" key="1">
    <source>
        <dbReference type="ARBA" id="ARBA00004479"/>
    </source>
</evidence>
<keyword evidence="15" id="KW-0675">Receptor</keyword>
<keyword evidence="5" id="KW-0433">Leucine-rich repeat</keyword>
<name>A0A6P8DF97_PUNGR</name>
<sequence length="395" mass="44264">MTPNSLVLVTTFIFPIVVGLLFLLYLAWDNFVLIIIEGLLLLLYVAFGILYWLNYRKGNKEGTVLTSNEFLLAIWSYDGRIAYQKIIAAVEDFDSKYCISAGAYASVYKAELATDRVFAVKKLHAVLDDESETAIHKAFESEIRALTEVRHRNIVNFCGYCSTPRHSFLVYEFLGSGSLQGLLIDDDDAAGFGWLERVNIVKGIANALCYLHHECSPPILHRDVSSKNVLLDDEYEARVSDFGTARFLKPDSLNWTTFVGTCGYAAPELAYTMIVNEKCDVYSFGVVTLETIMGRHPTDLISSISFSPAASSSTDHLTLKDVLDPRIPFPRNEAAFEVIYTVQVAFSCLSYRPEFRPTMKQIARGLSNQRSHLPDPPNVMELGELMDLTFGSLRP</sequence>
<dbReference type="FunFam" id="3.30.200.20:FF:000309">
    <property type="entry name" value="Leucine-rich repeat receptor protein kinase MSP1"/>
    <property type="match status" value="1"/>
</dbReference>
<evidence type="ECO:0000256" key="18">
    <source>
        <dbReference type="ARBA" id="ARBA00048679"/>
    </source>
</evidence>
<evidence type="ECO:0000256" key="17">
    <source>
        <dbReference type="ARBA" id="ARBA00047899"/>
    </source>
</evidence>
<dbReference type="PANTHER" id="PTHR48005:SF70">
    <property type="entry name" value="MDIS1-INTERACTING RECEPTOR LIKE KINASE 2-LIKE"/>
    <property type="match status" value="1"/>
</dbReference>
<organism evidence="21 22">
    <name type="scientific">Punica granatum</name>
    <name type="common">Pomegranate</name>
    <dbReference type="NCBI Taxonomy" id="22663"/>
    <lineage>
        <taxon>Eukaryota</taxon>
        <taxon>Viridiplantae</taxon>
        <taxon>Streptophyta</taxon>
        <taxon>Embryophyta</taxon>
        <taxon>Tracheophyta</taxon>
        <taxon>Spermatophyta</taxon>
        <taxon>Magnoliopsida</taxon>
        <taxon>eudicotyledons</taxon>
        <taxon>Gunneridae</taxon>
        <taxon>Pentapetalae</taxon>
        <taxon>rosids</taxon>
        <taxon>malvids</taxon>
        <taxon>Myrtales</taxon>
        <taxon>Lythraceae</taxon>
        <taxon>Punica</taxon>
    </lineage>
</organism>
<evidence type="ECO:0000256" key="14">
    <source>
        <dbReference type="ARBA" id="ARBA00023136"/>
    </source>
</evidence>
<reference evidence="22" key="2">
    <citation type="submission" date="2025-08" db="UniProtKB">
        <authorList>
            <consortium name="RefSeq"/>
        </authorList>
    </citation>
    <scope>IDENTIFICATION</scope>
    <source>
        <tissue evidence="22">Leaf</tissue>
    </source>
</reference>
<evidence type="ECO:0000256" key="12">
    <source>
        <dbReference type="ARBA" id="ARBA00022840"/>
    </source>
</evidence>
<keyword evidence="9" id="KW-0677">Repeat</keyword>
<proteinExistence type="predicted"/>
<dbReference type="GO" id="GO:0005524">
    <property type="term" value="F:ATP binding"/>
    <property type="evidence" value="ECO:0007669"/>
    <property type="project" value="UniProtKB-KW"/>
</dbReference>
<keyword evidence="7 19" id="KW-0812">Transmembrane</keyword>